<keyword evidence="3 6" id="KW-0812">Transmembrane</keyword>
<dbReference type="RefSeq" id="WP_190614087.1">
    <property type="nucleotide sequence ID" value="NZ_AP018712.1"/>
</dbReference>
<gene>
    <name evidence="7" type="ORF">OSSY52_16510</name>
</gene>
<dbReference type="Proteomes" id="UP000516361">
    <property type="component" value="Chromosome"/>
</dbReference>
<keyword evidence="5 6" id="KW-0472">Membrane</keyword>
<accession>A0A7G1G4Q2</accession>
<keyword evidence="4 6" id="KW-1133">Transmembrane helix</keyword>
<evidence type="ECO:0000313" key="7">
    <source>
        <dbReference type="EMBL" id="BBE31510.1"/>
    </source>
</evidence>
<organism evidence="7 8">
    <name type="scientific">Tepiditoga spiralis</name>
    <dbReference type="NCBI Taxonomy" id="2108365"/>
    <lineage>
        <taxon>Bacteria</taxon>
        <taxon>Thermotogati</taxon>
        <taxon>Thermotogota</taxon>
        <taxon>Thermotogae</taxon>
        <taxon>Petrotogales</taxon>
        <taxon>Petrotogaceae</taxon>
        <taxon>Tepiditoga</taxon>
    </lineage>
</organism>
<reference evidence="7 8" key="1">
    <citation type="submission" date="2018-06" db="EMBL/GenBank/DDBJ databases">
        <title>Genome sequencing of Oceanotoga sp. sy52.</title>
        <authorList>
            <person name="Mori K."/>
        </authorList>
    </citation>
    <scope>NUCLEOTIDE SEQUENCE [LARGE SCALE GENOMIC DNA]</scope>
    <source>
        <strain evidence="8">sy52</strain>
    </source>
</reference>
<dbReference type="KEGG" id="ocy:OSSY52_16510"/>
<dbReference type="InParanoid" id="A0A7G1G4Q2"/>
<feature type="transmembrane region" description="Helical" evidence="6">
    <location>
        <begin position="26"/>
        <end position="45"/>
    </location>
</feature>
<feature type="transmembrane region" description="Helical" evidence="6">
    <location>
        <begin position="120"/>
        <end position="139"/>
    </location>
</feature>
<dbReference type="AlphaFoldDB" id="A0A7G1G4Q2"/>
<comment type="subcellular location">
    <subcellularLocation>
        <location evidence="1">Cell membrane</location>
        <topology evidence="1">Multi-pass membrane protein</topology>
    </subcellularLocation>
</comment>
<evidence type="ECO:0000256" key="1">
    <source>
        <dbReference type="ARBA" id="ARBA00004651"/>
    </source>
</evidence>
<feature type="transmembrane region" description="Helical" evidence="6">
    <location>
        <begin position="146"/>
        <end position="164"/>
    </location>
</feature>
<evidence type="ECO:0000256" key="5">
    <source>
        <dbReference type="ARBA" id="ARBA00023136"/>
    </source>
</evidence>
<name>A0A7G1G4Q2_9BACT</name>
<dbReference type="PANTHER" id="PTHR38601">
    <property type="entry name" value="HYDROGENASE-4 COMPONENT E"/>
    <property type="match status" value="1"/>
</dbReference>
<keyword evidence="2" id="KW-1003">Cell membrane</keyword>
<dbReference type="GO" id="GO:0005886">
    <property type="term" value="C:plasma membrane"/>
    <property type="evidence" value="ECO:0007669"/>
    <property type="project" value="UniProtKB-SubCell"/>
</dbReference>
<feature type="transmembrane region" description="Helical" evidence="6">
    <location>
        <begin position="6"/>
        <end position="21"/>
    </location>
</feature>
<evidence type="ECO:0008006" key="9">
    <source>
        <dbReference type="Google" id="ProtNLM"/>
    </source>
</evidence>
<keyword evidence="8" id="KW-1185">Reference proteome</keyword>
<protein>
    <recommendedName>
        <fullName evidence="9">Hydrogenase</fullName>
    </recommendedName>
</protein>
<feature type="transmembrane region" description="Helical" evidence="6">
    <location>
        <begin position="51"/>
        <end position="76"/>
    </location>
</feature>
<dbReference type="EMBL" id="AP018712">
    <property type="protein sequence ID" value="BBE31510.1"/>
    <property type="molecule type" value="Genomic_DNA"/>
</dbReference>
<evidence type="ECO:0000256" key="3">
    <source>
        <dbReference type="ARBA" id="ARBA00022692"/>
    </source>
</evidence>
<dbReference type="PANTHER" id="PTHR38601:SF1">
    <property type="entry name" value="HYDROGENASE-4 COMPONENT E"/>
    <property type="match status" value="1"/>
</dbReference>
<feature type="transmembrane region" description="Helical" evidence="6">
    <location>
        <begin position="88"/>
        <end position="108"/>
    </location>
</feature>
<proteinExistence type="predicted"/>
<feature type="transmembrane region" description="Helical" evidence="6">
    <location>
        <begin position="170"/>
        <end position="190"/>
    </location>
</feature>
<evidence type="ECO:0000256" key="2">
    <source>
        <dbReference type="ARBA" id="ARBA00022475"/>
    </source>
</evidence>
<evidence type="ECO:0000256" key="6">
    <source>
        <dbReference type="SAM" id="Phobius"/>
    </source>
</evidence>
<sequence length="210" mass="23637">MSILNLLLMIILFSLIFSLNSSRLRILIYTIFLQGSLVSLVPIFIEEKITITTIVFAFIPFLVKGIIIPTMLIKVLDKVIMKKELEPIVGYHASIFISVLIIVFSFVIQNKISFPISNNLLGVTAIATILSGMFLLIARRKTITQVIGYLMLENGIYLIGSMLINKSSYIVEFGILLDILVGVMIMVVILQQINIKFETINTIKLKNLKE</sequence>
<evidence type="ECO:0000313" key="8">
    <source>
        <dbReference type="Proteomes" id="UP000516361"/>
    </source>
</evidence>
<evidence type="ECO:0000256" key="4">
    <source>
        <dbReference type="ARBA" id="ARBA00022989"/>
    </source>
</evidence>
<dbReference type="InterPro" id="IPR038730">
    <property type="entry name" value="HyfE-like"/>
</dbReference>